<name>A0AAV5WU05_9BILA</name>
<sequence length="342" mass="36919">VSSSIERGSSQPRLGMATTSNARRDLYASSEPKPKSTGKKRNASPPKKNSPHKRATGHPKTDKRELTQEEISLLTYQSISMLLDAARMLDEAEKKGSPISTPSVQHPPKTAAVPVAPPTVPDPPAVATPKTVKPKVKRVRKVPATSKQTPAVVPPTAQDDLNSSSSSSAVAALFDLSSQQPPRTHAPAPVIEIEPVAPVAPAAAAVAAPVAAMEIEESMTVRAYLKPAKPVKTTTVVEPTTTAIPAFFPRGLAPLPIPADLADIAVPVAPRSVPTIPRKRQTPKKKGKTPAQIAAEMERERNFGYPDECRTRVPDALRRFMARQDQKRRETDGPIYNNYYWK</sequence>
<dbReference type="EMBL" id="BTSY01000007">
    <property type="protein sequence ID" value="GMT35674.1"/>
    <property type="molecule type" value="Genomic_DNA"/>
</dbReference>
<feature type="region of interest" description="Disordered" evidence="1">
    <location>
        <begin position="92"/>
        <end position="164"/>
    </location>
</feature>
<feature type="non-terminal residue" evidence="2">
    <location>
        <position position="1"/>
    </location>
</feature>
<feature type="compositionally biased region" description="Basic residues" evidence="1">
    <location>
        <begin position="132"/>
        <end position="141"/>
    </location>
</feature>
<dbReference type="AlphaFoldDB" id="A0AAV5WU05"/>
<evidence type="ECO:0000313" key="3">
    <source>
        <dbReference type="Proteomes" id="UP001432322"/>
    </source>
</evidence>
<feature type="compositionally biased region" description="Polar residues" evidence="1">
    <location>
        <begin position="1"/>
        <end position="21"/>
    </location>
</feature>
<keyword evidence="3" id="KW-1185">Reference proteome</keyword>
<evidence type="ECO:0000313" key="2">
    <source>
        <dbReference type="EMBL" id="GMT35674.1"/>
    </source>
</evidence>
<proteinExistence type="predicted"/>
<protein>
    <submittedName>
        <fullName evidence="2">Uncharacterized protein</fullName>
    </submittedName>
</protein>
<dbReference type="Proteomes" id="UP001432322">
    <property type="component" value="Unassembled WGS sequence"/>
</dbReference>
<gene>
    <name evidence="2" type="ORF">PFISCL1PPCAC_26971</name>
</gene>
<comment type="caution">
    <text evidence="2">The sequence shown here is derived from an EMBL/GenBank/DDBJ whole genome shotgun (WGS) entry which is preliminary data.</text>
</comment>
<feature type="compositionally biased region" description="Pro residues" evidence="1">
    <location>
        <begin position="115"/>
        <end position="126"/>
    </location>
</feature>
<reference evidence="2" key="1">
    <citation type="submission" date="2023-10" db="EMBL/GenBank/DDBJ databases">
        <title>Genome assembly of Pristionchus species.</title>
        <authorList>
            <person name="Yoshida K."/>
            <person name="Sommer R.J."/>
        </authorList>
    </citation>
    <scope>NUCLEOTIDE SEQUENCE</scope>
    <source>
        <strain evidence="2">RS5133</strain>
    </source>
</reference>
<accession>A0AAV5WU05</accession>
<organism evidence="2 3">
    <name type="scientific">Pristionchus fissidentatus</name>
    <dbReference type="NCBI Taxonomy" id="1538716"/>
    <lineage>
        <taxon>Eukaryota</taxon>
        <taxon>Metazoa</taxon>
        <taxon>Ecdysozoa</taxon>
        <taxon>Nematoda</taxon>
        <taxon>Chromadorea</taxon>
        <taxon>Rhabditida</taxon>
        <taxon>Rhabditina</taxon>
        <taxon>Diplogasteromorpha</taxon>
        <taxon>Diplogasteroidea</taxon>
        <taxon>Neodiplogasteridae</taxon>
        <taxon>Pristionchus</taxon>
    </lineage>
</organism>
<feature type="region of interest" description="Disordered" evidence="1">
    <location>
        <begin position="1"/>
        <end position="69"/>
    </location>
</feature>
<evidence type="ECO:0000256" key="1">
    <source>
        <dbReference type="SAM" id="MobiDB-lite"/>
    </source>
</evidence>